<keyword evidence="1" id="KW-0808">Transferase</keyword>
<comment type="caution">
    <text evidence="1">The sequence shown here is derived from an EMBL/GenBank/DDBJ whole genome shotgun (WGS) entry which is preliminary data.</text>
</comment>
<dbReference type="Gene3D" id="3.90.550.10">
    <property type="entry name" value="Spore Coat Polysaccharide Biosynthesis Protein SpsA, Chain A"/>
    <property type="match status" value="1"/>
</dbReference>
<dbReference type="GO" id="GO:0008781">
    <property type="term" value="F:N-acylneuraminate cytidylyltransferase activity"/>
    <property type="evidence" value="ECO:0007669"/>
    <property type="project" value="TreeGrafter"/>
</dbReference>
<dbReference type="Gene3D" id="3.40.50.2000">
    <property type="entry name" value="Glycogen Phosphorylase B"/>
    <property type="match status" value="1"/>
</dbReference>
<dbReference type="PANTHER" id="PTHR21485">
    <property type="entry name" value="HAD SUPERFAMILY MEMBERS CMAS AND KDSC"/>
    <property type="match status" value="1"/>
</dbReference>
<dbReference type="OrthoDB" id="10155at2157"/>
<name>A0A162FQN0_METOA</name>
<dbReference type="SUPFAM" id="SSF53448">
    <property type="entry name" value="Nucleotide-diphospho-sugar transferases"/>
    <property type="match status" value="1"/>
</dbReference>
<dbReference type="SUPFAM" id="SSF53756">
    <property type="entry name" value="UDP-Glycosyltransferase/glycogen phosphorylase"/>
    <property type="match status" value="1"/>
</dbReference>
<dbReference type="AlphaFoldDB" id="A0A162FQN0"/>
<keyword evidence="1" id="KW-0548">Nucleotidyltransferase</keyword>
<evidence type="ECO:0000313" key="2">
    <source>
        <dbReference type="Proteomes" id="UP000077428"/>
    </source>
</evidence>
<dbReference type="Pfam" id="PF02348">
    <property type="entry name" value="CTP_transf_3"/>
    <property type="match status" value="1"/>
</dbReference>
<dbReference type="RefSeq" id="WP_042691502.1">
    <property type="nucleotide sequence ID" value="NZ_CABMAB010000002.1"/>
</dbReference>
<sequence>MFNNNKILVVIPARGGSKGIPRKNLRLLNNKPLISYSIDVAKSSKYVDDVVVTTDDDEIALISDKFGASVIRRSAELASDEVPLDPVIYDAMIQKEKQAFDEYDIVITIQPTSPFLKVETLDRVIEKFEDFNIDNVISVMDDRHLNWGYDEDNQRYFPLYRKRVNRQFLPKLYRETGSILASRRHCVTQDSRLGNNIDLIEVTPEESVDIDNYDDWWVADAYVRKKKIALVVDAYDVIGTGHVYRCLSIASKLVKHDVMFFLRENHQLGVDIVNGSNYQYKTYEGQEELFDLLNEFNPHIVINDILDTSRKYIARLQNHGYFVCNFEDLGTGTELANVVFDALYEHELGKENIFTSHKYYILKDEFYFQPHKIITQTINNVLITFGGTDPNNLTDKVLDAILESGFEGRINVILGLGYGDVEGIISKHEMNPYVQIYQSVSNISEFMFKADIIFTSAGRTMYEICSIGVPTICLCQNLREKKHIFGNTNNGFINMGLGSDVSRQEIIDKFNTLSADFEIREEFNRRMLSVDLKHGFENIVSILKEEYRNFELKNDLK</sequence>
<dbReference type="Gene3D" id="3.40.50.11190">
    <property type="match status" value="1"/>
</dbReference>
<dbReference type="CDD" id="cd02513">
    <property type="entry name" value="CMP-NeuAc_Synthase"/>
    <property type="match status" value="1"/>
</dbReference>
<dbReference type="EC" id="2.7.7.82" evidence="1"/>
<dbReference type="Proteomes" id="UP000077428">
    <property type="component" value="Unassembled WGS sequence"/>
</dbReference>
<dbReference type="STRING" id="66851.MBORA_05810"/>
<keyword evidence="2" id="KW-1185">Reference proteome</keyword>
<organism evidence="1 2">
    <name type="scientific">Methanobrevibacter oralis</name>
    <dbReference type="NCBI Taxonomy" id="66851"/>
    <lineage>
        <taxon>Archaea</taxon>
        <taxon>Methanobacteriati</taxon>
        <taxon>Methanobacteriota</taxon>
        <taxon>Methanomada group</taxon>
        <taxon>Methanobacteria</taxon>
        <taxon>Methanobacteriales</taxon>
        <taxon>Methanobacteriaceae</taxon>
        <taxon>Methanobrevibacter</taxon>
    </lineage>
</organism>
<dbReference type="PANTHER" id="PTHR21485:SF3">
    <property type="entry name" value="N-ACYLNEURAMINATE CYTIDYLYLTRANSFERASE"/>
    <property type="match status" value="1"/>
</dbReference>
<evidence type="ECO:0000313" key="1">
    <source>
        <dbReference type="EMBL" id="KZX13670.1"/>
    </source>
</evidence>
<protein>
    <submittedName>
        <fullName evidence="1">CMP-N,N'-diacetyllegionaminic acid synthase</fullName>
        <ecNumber evidence="1">2.7.7.82</ecNumber>
    </submittedName>
</protein>
<reference evidence="2" key="1">
    <citation type="journal article" date="2016" name="Genome Announc.">
        <title>Draft Genome Sequences of Methanobrevibacter curvatus DSM11111, Methanobrevibacter cuticularis DSM11139, Methanobrevibacter filiformis DSM11501, and Methanobrevibacter oralis DSM7256.</title>
        <authorList>
            <person name="Poehlein A."/>
            <person name="Seedorf H."/>
        </authorList>
    </citation>
    <scope>NUCLEOTIDE SEQUENCE [LARGE SCALE GENOMIC DNA]</scope>
    <source>
        <strain evidence="2">DSM 7256 / JCM 30027 / ZR</strain>
    </source>
</reference>
<dbReference type="EMBL" id="LWMU01000048">
    <property type="protein sequence ID" value="KZX13670.1"/>
    <property type="molecule type" value="Genomic_DNA"/>
</dbReference>
<dbReference type="InterPro" id="IPR029044">
    <property type="entry name" value="Nucleotide-diphossugar_trans"/>
</dbReference>
<accession>A0A162FQN0</accession>
<dbReference type="InterPro" id="IPR003329">
    <property type="entry name" value="Cytidylyl_trans"/>
</dbReference>
<gene>
    <name evidence="1" type="primary">legF</name>
    <name evidence="1" type="ORF">MBORA_05810</name>
</gene>
<proteinExistence type="predicted"/>
<dbReference type="InterPro" id="IPR050793">
    <property type="entry name" value="CMP-NeuNAc_synthase"/>
</dbReference>
<dbReference type="PATRIC" id="fig|66851.6.peg.645"/>